<organism evidence="1 2">
    <name type="scientific">Dubosiella muris</name>
    <dbReference type="NCBI Taxonomy" id="3038133"/>
    <lineage>
        <taxon>Bacteria</taxon>
        <taxon>Bacillati</taxon>
        <taxon>Bacillota</taxon>
        <taxon>Erysipelotrichia</taxon>
        <taxon>Erysipelotrichales</taxon>
        <taxon>Erysipelotrichaceae</taxon>
        <taxon>Dubosiella</taxon>
    </lineage>
</organism>
<accession>A0AC61R4Z3</accession>
<dbReference type="EMBL" id="SRYG01000024">
    <property type="protein sequence ID" value="TGY65036.1"/>
    <property type="molecule type" value="Genomic_DNA"/>
</dbReference>
<reference evidence="1" key="1">
    <citation type="submission" date="2019-04" db="EMBL/GenBank/DDBJ databases">
        <title>Microbes associate with the intestines of laboratory mice.</title>
        <authorList>
            <person name="Navarre W."/>
            <person name="Wong E."/>
            <person name="Huang K."/>
            <person name="Tropini C."/>
            <person name="Ng K."/>
            <person name="Yu B."/>
        </authorList>
    </citation>
    <scope>NUCLEOTIDE SEQUENCE</scope>
    <source>
        <strain evidence="1">NM09_H32</strain>
    </source>
</reference>
<dbReference type="Proteomes" id="UP000308836">
    <property type="component" value="Unassembled WGS sequence"/>
</dbReference>
<evidence type="ECO:0000313" key="1">
    <source>
        <dbReference type="EMBL" id="TGY65036.1"/>
    </source>
</evidence>
<proteinExistence type="predicted"/>
<dbReference type="EC" id="2.7.7.60" evidence="1"/>
<keyword evidence="1" id="KW-0548">Nucleotidyltransferase</keyword>
<sequence>MNYSTILLAAGRGSRTNLDYNKVFYHLDTDRTVLDASLALFLDDEECRQIVLVCAPYELDYVQSNYSKDPRICFVAGGDTRQQSVCNGLDAVKEDYVFIHDAARPFLKPYSIYELKKTLEIEDACLLMVPSVDTVKLVEGGYVAQTLCRDQVYRAQTPQCFKTSLIQKCHEKAKNAGKLATDDAQLVEWYGKIPVRVVYGDEENIKITLPSDLIHD</sequence>
<gene>
    <name evidence="1" type="primary">ispD</name>
    <name evidence="1" type="ORF">E5336_10425</name>
</gene>
<name>A0AC61R4Z3_9FIRM</name>
<comment type="caution">
    <text evidence="1">The sequence shown here is derived from an EMBL/GenBank/DDBJ whole genome shotgun (WGS) entry which is preliminary data.</text>
</comment>
<keyword evidence="1" id="KW-0808">Transferase</keyword>
<keyword evidence="2" id="KW-1185">Reference proteome</keyword>
<evidence type="ECO:0000313" key="2">
    <source>
        <dbReference type="Proteomes" id="UP000308836"/>
    </source>
</evidence>
<protein>
    <submittedName>
        <fullName evidence="1">2-C-methyl-D-erythritol 4-phosphate cytidylyltransferase</fullName>
        <ecNumber evidence="1">2.7.7.60</ecNumber>
    </submittedName>
</protein>